<feature type="region of interest" description="Disordered" evidence="1">
    <location>
        <begin position="122"/>
        <end position="148"/>
    </location>
</feature>
<evidence type="ECO:0000256" key="1">
    <source>
        <dbReference type="SAM" id="MobiDB-lite"/>
    </source>
</evidence>
<dbReference type="Proteomes" id="UP000499080">
    <property type="component" value="Unassembled WGS sequence"/>
</dbReference>
<organism evidence="2 3">
    <name type="scientific">Araneus ventricosus</name>
    <name type="common">Orbweaver spider</name>
    <name type="synonym">Epeira ventricosa</name>
    <dbReference type="NCBI Taxonomy" id="182803"/>
    <lineage>
        <taxon>Eukaryota</taxon>
        <taxon>Metazoa</taxon>
        <taxon>Ecdysozoa</taxon>
        <taxon>Arthropoda</taxon>
        <taxon>Chelicerata</taxon>
        <taxon>Arachnida</taxon>
        <taxon>Araneae</taxon>
        <taxon>Araneomorphae</taxon>
        <taxon>Entelegynae</taxon>
        <taxon>Araneoidea</taxon>
        <taxon>Araneidae</taxon>
        <taxon>Araneus</taxon>
    </lineage>
</organism>
<sequence length="148" mass="16702">MNMNTELLDDTLDENFEETDSEDYNEKESEMEELETEVIEDIEKWADDGDLKKIPFKGNPGPDATCDIRLIKLKPVLKQHGGYFGLNFIILNHGQMTRTTHDLPAPLLAHDDRFTVHQAHMNGGSSVESGFEPGTLRCQSRDLTTTPP</sequence>
<feature type="compositionally biased region" description="Polar residues" evidence="1">
    <location>
        <begin position="137"/>
        <end position="148"/>
    </location>
</feature>
<feature type="region of interest" description="Disordered" evidence="1">
    <location>
        <begin position="1"/>
        <end position="32"/>
    </location>
</feature>
<evidence type="ECO:0000313" key="2">
    <source>
        <dbReference type="EMBL" id="GBM10240.1"/>
    </source>
</evidence>
<name>A0A4Y2D0L2_ARAVE</name>
<dbReference type="AlphaFoldDB" id="A0A4Y2D0L2"/>
<reference evidence="2 3" key="1">
    <citation type="journal article" date="2019" name="Sci. Rep.">
        <title>Orb-weaving spider Araneus ventricosus genome elucidates the spidroin gene catalogue.</title>
        <authorList>
            <person name="Kono N."/>
            <person name="Nakamura H."/>
            <person name="Ohtoshi R."/>
            <person name="Moran D.A.P."/>
            <person name="Shinohara A."/>
            <person name="Yoshida Y."/>
            <person name="Fujiwara M."/>
            <person name="Mori M."/>
            <person name="Tomita M."/>
            <person name="Arakawa K."/>
        </authorList>
    </citation>
    <scope>NUCLEOTIDE SEQUENCE [LARGE SCALE GENOMIC DNA]</scope>
</reference>
<proteinExistence type="predicted"/>
<gene>
    <name evidence="2" type="ORF">AVEN_177504_1</name>
</gene>
<keyword evidence="3" id="KW-1185">Reference proteome</keyword>
<protein>
    <submittedName>
        <fullName evidence="2">Uncharacterized protein</fullName>
    </submittedName>
</protein>
<dbReference type="EMBL" id="BGPR01000282">
    <property type="protein sequence ID" value="GBM10240.1"/>
    <property type="molecule type" value="Genomic_DNA"/>
</dbReference>
<evidence type="ECO:0000313" key="3">
    <source>
        <dbReference type="Proteomes" id="UP000499080"/>
    </source>
</evidence>
<comment type="caution">
    <text evidence="2">The sequence shown here is derived from an EMBL/GenBank/DDBJ whole genome shotgun (WGS) entry which is preliminary data.</text>
</comment>
<feature type="compositionally biased region" description="Acidic residues" evidence="1">
    <location>
        <begin position="7"/>
        <end position="32"/>
    </location>
</feature>
<accession>A0A4Y2D0L2</accession>